<evidence type="ECO:0000256" key="4">
    <source>
        <dbReference type="HAMAP-Rule" id="MF_01681"/>
    </source>
</evidence>
<accession>A0ABT0A0I4</accession>
<dbReference type="GO" id="GO:0043874">
    <property type="term" value="F:acireductone synthase activity"/>
    <property type="evidence" value="ECO:0007669"/>
    <property type="project" value="UniProtKB-EC"/>
</dbReference>
<dbReference type="InterPro" id="IPR023943">
    <property type="entry name" value="Enolase-ppase_E1"/>
</dbReference>
<dbReference type="CDD" id="cd01629">
    <property type="entry name" value="HAD_EP"/>
    <property type="match status" value="1"/>
</dbReference>
<dbReference type="EMBL" id="JALGCL010000001">
    <property type="protein sequence ID" value="MCJ0824470.1"/>
    <property type="molecule type" value="Genomic_DNA"/>
</dbReference>
<dbReference type="NCBIfam" id="TIGR01691">
    <property type="entry name" value="enolase-ppase"/>
    <property type="match status" value="1"/>
</dbReference>
<comment type="catalytic activity">
    <reaction evidence="4">
        <text>5-methylsulfanyl-2,3-dioxopentyl phosphate + H2O = 1,2-dihydroxy-5-(methylsulfanyl)pent-1-en-3-one + phosphate</text>
        <dbReference type="Rhea" id="RHEA:21700"/>
        <dbReference type="ChEBI" id="CHEBI:15377"/>
        <dbReference type="ChEBI" id="CHEBI:43474"/>
        <dbReference type="ChEBI" id="CHEBI:49252"/>
        <dbReference type="ChEBI" id="CHEBI:58828"/>
        <dbReference type="EC" id="3.1.3.77"/>
    </reaction>
</comment>
<comment type="pathway">
    <text evidence="4">Amino-acid biosynthesis; L-methionine biosynthesis via salvage pathway; L-methionine from S-methyl-5-thio-alpha-D-ribose 1-phosphate: step 4/6.</text>
</comment>
<keyword evidence="1 4" id="KW-0028">Amino-acid biosynthesis</keyword>
<dbReference type="Proteomes" id="UP001165423">
    <property type="component" value="Unassembled WGS sequence"/>
</dbReference>
<dbReference type="HAMAP" id="MF_01681">
    <property type="entry name" value="Salvage_MtnC"/>
    <property type="match status" value="1"/>
</dbReference>
<dbReference type="Pfam" id="PF00702">
    <property type="entry name" value="Hydrolase"/>
    <property type="match status" value="1"/>
</dbReference>
<dbReference type="NCBIfam" id="TIGR01549">
    <property type="entry name" value="HAD-SF-IA-v1"/>
    <property type="match status" value="1"/>
</dbReference>
<dbReference type="Gene3D" id="3.40.50.1000">
    <property type="entry name" value="HAD superfamily/HAD-like"/>
    <property type="match status" value="1"/>
</dbReference>
<dbReference type="InterPro" id="IPR006439">
    <property type="entry name" value="HAD-SF_hydro_IA"/>
</dbReference>
<comment type="pathway">
    <text evidence="4">Amino-acid biosynthesis; L-methionine biosynthesis via salvage pathway; L-methionine from S-methyl-5-thio-alpha-D-ribose 1-phosphate: step 3/6.</text>
</comment>
<dbReference type="SFLD" id="SFLDG01133">
    <property type="entry name" value="C1.5.4:_Enolase-phosphatase_Li"/>
    <property type="match status" value="1"/>
</dbReference>
<evidence type="ECO:0000256" key="3">
    <source>
        <dbReference type="ARBA" id="ARBA00023167"/>
    </source>
</evidence>
<keyword evidence="3 4" id="KW-0486">Methionine biosynthesis</keyword>
<dbReference type="SUPFAM" id="SSF56784">
    <property type="entry name" value="HAD-like"/>
    <property type="match status" value="1"/>
</dbReference>
<keyword evidence="6" id="KW-1185">Reference proteome</keyword>
<comment type="function">
    <text evidence="4">Bifunctional enzyme that catalyzes the enolization of 2,3-diketo-5-methylthiopentyl-1-phosphate (DK-MTP-1-P) into the intermediate 2-hydroxy-3-keto-5-methylthiopentenyl-1-phosphate (HK-MTPenyl-1-P), which is then dephosphorylated to form the acireductone 1,2-dihydroxy-3-keto-5-methylthiopentene (DHK-MTPene).</text>
</comment>
<dbReference type="SFLD" id="SFLDG01129">
    <property type="entry name" value="C1.5:_HAD__Beta-PGM__Phosphata"/>
    <property type="match status" value="1"/>
</dbReference>
<dbReference type="PANTHER" id="PTHR20371">
    <property type="entry name" value="ENOLASE-PHOSPHATASE E1"/>
    <property type="match status" value="1"/>
</dbReference>
<organism evidence="5 6">
    <name type="scientific">Cognatiluteimonas sedimenti</name>
    <dbReference type="NCBI Taxonomy" id="2927791"/>
    <lineage>
        <taxon>Bacteria</taxon>
        <taxon>Pseudomonadati</taxon>
        <taxon>Pseudomonadota</taxon>
        <taxon>Gammaproteobacteria</taxon>
        <taxon>Lysobacterales</taxon>
        <taxon>Lysobacteraceae</taxon>
        <taxon>Cognatiluteimonas</taxon>
    </lineage>
</organism>
<dbReference type="InterPro" id="IPR023214">
    <property type="entry name" value="HAD_sf"/>
</dbReference>
<protein>
    <recommendedName>
        <fullName evidence="4">Enolase-phosphatase E1</fullName>
        <ecNumber evidence="4">3.1.3.77</ecNumber>
    </recommendedName>
    <alternativeName>
        <fullName evidence="4">2,3-diketo-5-methylthio-1-phosphopentane phosphatase</fullName>
    </alternativeName>
</protein>
<evidence type="ECO:0000256" key="1">
    <source>
        <dbReference type="ARBA" id="ARBA00022605"/>
    </source>
</evidence>
<dbReference type="EC" id="3.1.3.77" evidence="4"/>
<comment type="similarity">
    <text evidence="4">Belongs to the HAD-like hydrolase superfamily. MasA/MtnC family.</text>
</comment>
<dbReference type="RefSeq" id="WP_243318228.1">
    <property type="nucleotide sequence ID" value="NZ_JALGCL010000001.1"/>
</dbReference>
<evidence type="ECO:0000256" key="2">
    <source>
        <dbReference type="ARBA" id="ARBA00022801"/>
    </source>
</evidence>
<proteinExistence type="inferred from homology"/>
<reference evidence="5 6" key="1">
    <citation type="submission" date="2022-03" db="EMBL/GenBank/DDBJ databases">
        <title>Luteimonas soily sp. nov., a novel bacterium isolated from the soil.</title>
        <authorList>
            <person name="Zhang X."/>
        </authorList>
    </citation>
    <scope>NUCLEOTIDE SEQUENCE [LARGE SCALE GENOMIC DNA]</scope>
    <source>
        <strain evidence="5 6">50</strain>
    </source>
</reference>
<dbReference type="SFLD" id="SFLDF00044">
    <property type="entry name" value="enolase-phosphatase"/>
    <property type="match status" value="1"/>
</dbReference>
<name>A0ABT0A0I4_9GAMM</name>
<comment type="cofactor">
    <cofactor evidence="4">
        <name>Mg(2+)</name>
        <dbReference type="ChEBI" id="CHEBI:18420"/>
    </cofactor>
    <text evidence="4">Binds 1 Mg(2+) ion per subunit.</text>
</comment>
<keyword evidence="4" id="KW-0479">Metal-binding</keyword>
<dbReference type="InterPro" id="IPR036412">
    <property type="entry name" value="HAD-like_sf"/>
</dbReference>
<keyword evidence="2 4" id="KW-0378">Hydrolase</keyword>
<dbReference type="Gene3D" id="1.10.720.60">
    <property type="match status" value="1"/>
</dbReference>
<evidence type="ECO:0000313" key="6">
    <source>
        <dbReference type="Proteomes" id="UP001165423"/>
    </source>
</evidence>
<keyword evidence="4" id="KW-0460">Magnesium</keyword>
<gene>
    <name evidence="4 5" type="primary">mtnC</name>
    <name evidence="5" type="ORF">MQC88_00605</name>
</gene>
<sequence>MKPVILTDIEGTTSAISFVKDVLFPYARRELPRFVREHGHDPEVRRWLDRVAVENGAVCSDEVIVETLQGWIDQDRKHTALKALQGLMWREGYERGDYRGHVYPDAAASLRRWHEGGHRLAVFSSGSVAAQKLLFGHSEAGDLAPLFCAFFDTEVGHKRDADSYRLIADQLDRSPEDMLFLSDVVAELDAARDAGMRTVLLDRREDYPQPRDANAGNGHPRVESFDEVDALLQA</sequence>
<dbReference type="PANTHER" id="PTHR20371:SF1">
    <property type="entry name" value="ENOLASE-PHOSPHATASE E1"/>
    <property type="match status" value="1"/>
</dbReference>
<comment type="caution">
    <text evidence="5">The sequence shown here is derived from an EMBL/GenBank/DDBJ whole genome shotgun (WGS) entry which is preliminary data.</text>
</comment>
<comment type="subunit">
    <text evidence="4">Monomer.</text>
</comment>
<evidence type="ECO:0000313" key="5">
    <source>
        <dbReference type="EMBL" id="MCJ0824470.1"/>
    </source>
</evidence>
<dbReference type="PRINTS" id="PR00413">
    <property type="entry name" value="HADHALOGNASE"/>
</dbReference>
<dbReference type="SFLD" id="SFLDS00003">
    <property type="entry name" value="Haloacid_Dehalogenase"/>
    <property type="match status" value="1"/>
</dbReference>